<dbReference type="Proteomes" id="UP000516028">
    <property type="component" value="Chromosome"/>
</dbReference>
<evidence type="ECO:0000256" key="2">
    <source>
        <dbReference type="SAM" id="MobiDB-lite"/>
    </source>
</evidence>
<dbReference type="InterPro" id="IPR006530">
    <property type="entry name" value="YD"/>
</dbReference>
<proteinExistence type="predicted"/>
<dbReference type="Pfam" id="PF25023">
    <property type="entry name" value="TEN_YD-shell"/>
    <property type="match status" value="1"/>
</dbReference>
<gene>
    <name evidence="4" type="ORF">H9K75_14980</name>
</gene>
<dbReference type="NCBIfam" id="TIGR01643">
    <property type="entry name" value="YD_repeat_2x"/>
    <property type="match status" value="2"/>
</dbReference>
<protein>
    <submittedName>
        <fullName evidence="4">RHS repeat protein</fullName>
    </submittedName>
</protein>
<evidence type="ECO:0000256" key="1">
    <source>
        <dbReference type="ARBA" id="ARBA00022737"/>
    </source>
</evidence>
<dbReference type="RefSeq" id="WP_187723228.1">
    <property type="nucleotide sequence ID" value="NZ_CP060783.1"/>
</dbReference>
<dbReference type="PANTHER" id="PTHR32305">
    <property type="match status" value="1"/>
</dbReference>
<sequence>MGQLTSVIDALGNAVRYSYNETGTLAAVTHADGGVERFAYDAADRLIAYADPLGNITEYTLSPDGRPLARRNAEGGELRYEYDEALRLLTLHNENNASYDFSYDVLDRLTEETGFDGRNTQYRYDRTGLILAKLENGCLTAAQRLEKRLEREAQVGGSGDASVPAQRTTPTMDDPWGLGLADETAPSWHRRDMPFTRDISVTRQAVFWRRKWPERRSA</sequence>
<feature type="domain" description="Teneurin-like YD-shell" evidence="3">
    <location>
        <begin position="2"/>
        <end position="126"/>
    </location>
</feature>
<dbReference type="EMBL" id="CP060783">
    <property type="protein sequence ID" value="QNP47547.1"/>
    <property type="molecule type" value="Genomic_DNA"/>
</dbReference>
<organism evidence="4 5">
    <name type="scientific">Diaphorobacter aerolatus</name>
    <dbReference type="NCBI Taxonomy" id="1288495"/>
    <lineage>
        <taxon>Bacteria</taxon>
        <taxon>Pseudomonadati</taxon>
        <taxon>Pseudomonadota</taxon>
        <taxon>Betaproteobacteria</taxon>
        <taxon>Burkholderiales</taxon>
        <taxon>Comamonadaceae</taxon>
        <taxon>Diaphorobacter</taxon>
    </lineage>
</organism>
<name>A0A7H0GGY1_9BURK</name>
<evidence type="ECO:0000313" key="4">
    <source>
        <dbReference type="EMBL" id="QNP47547.1"/>
    </source>
</evidence>
<evidence type="ECO:0000313" key="5">
    <source>
        <dbReference type="Proteomes" id="UP000516028"/>
    </source>
</evidence>
<dbReference type="InterPro" id="IPR050708">
    <property type="entry name" value="T6SS_VgrG/RHS"/>
</dbReference>
<accession>A0A7H0GGY1</accession>
<reference evidence="4 5" key="1">
    <citation type="submission" date="2020-08" db="EMBL/GenBank/DDBJ databases">
        <title>Genome sequence of Diaphorobacter aerolatus KACC 16536T.</title>
        <authorList>
            <person name="Hyun D.-W."/>
            <person name="Bae J.-W."/>
        </authorList>
    </citation>
    <scope>NUCLEOTIDE SEQUENCE [LARGE SCALE GENOMIC DNA]</scope>
    <source>
        <strain evidence="4 5">KACC 16536</strain>
    </source>
</reference>
<feature type="region of interest" description="Disordered" evidence="2">
    <location>
        <begin position="151"/>
        <end position="178"/>
    </location>
</feature>
<dbReference type="Gene3D" id="2.180.10.10">
    <property type="entry name" value="RHS repeat-associated core"/>
    <property type="match status" value="1"/>
</dbReference>
<keyword evidence="5" id="KW-1185">Reference proteome</keyword>
<evidence type="ECO:0000259" key="3">
    <source>
        <dbReference type="Pfam" id="PF25023"/>
    </source>
</evidence>
<dbReference type="InterPro" id="IPR056823">
    <property type="entry name" value="TEN-like_YD-shell"/>
</dbReference>
<dbReference type="PANTHER" id="PTHR32305:SF15">
    <property type="entry name" value="PROTEIN RHSA-RELATED"/>
    <property type="match status" value="1"/>
</dbReference>
<dbReference type="KEGG" id="daer:H9K75_14980"/>
<keyword evidence="1" id="KW-0677">Repeat</keyword>
<dbReference type="AlphaFoldDB" id="A0A7H0GGY1"/>